<dbReference type="InterPro" id="IPR001005">
    <property type="entry name" value="SANT/Myb"/>
</dbReference>
<dbReference type="OrthoDB" id="6159439at2759"/>
<dbReference type="EMBL" id="JAPEIS010000001">
    <property type="protein sequence ID" value="KAJ8070762.1"/>
    <property type="molecule type" value="Genomic_DNA"/>
</dbReference>
<organism evidence="3 4">
    <name type="scientific">Sclerotinia nivalis</name>
    <dbReference type="NCBI Taxonomy" id="352851"/>
    <lineage>
        <taxon>Eukaryota</taxon>
        <taxon>Fungi</taxon>
        <taxon>Dikarya</taxon>
        <taxon>Ascomycota</taxon>
        <taxon>Pezizomycotina</taxon>
        <taxon>Leotiomycetes</taxon>
        <taxon>Helotiales</taxon>
        <taxon>Sclerotiniaceae</taxon>
        <taxon>Sclerotinia</taxon>
    </lineage>
</organism>
<sequence length="347" mass="40025">MSLPKRHQSESLNSGSSPHEWSQFERDQSLTALPSVEIVSVEGLEPEFSERIFELVSQGLAREKIMKTPQECQKLYDDFVEKGSMSKAMEQKESLTRLLDSYFTVFGKDARNHQGSEEPGPAEEKNATREASSIKVEPLLRDGNLSFQDRDKSEPAKSYRTFHCWSAQEDQCLYEEYKANFEDNKYDGRLAEHRWESIARNLEARGFQRRTRDACASHWAIKKEYAEEEAQYDLDTVLTEAQRDELEVAYKINEHPDNEAEAALAERVELLPYEVKVYVQLRYFFCKYHVDIVLLRHGSKERMAEGTRSSQRGIQEKGNVGRAHIMTIFTQLPQSPVIASRANHMAT</sequence>
<feature type="region of interest" description="Disordered" evidence="1">
    <location>
        <begin position="110"/>
        <end position="134"/>
    </location>
</feature>
<proteinExistence type="predicted"/>
<keyword evidence="4" id="KW-1185">Reference proteome</keyword>
<evidence type="ECO:0000313" key="4">
    <source>
        <dbReference type="Proteomes" id="UP001152300"/>
    </source>
</evidence>
<dbReference type="Gene3D" id="1.10.10.60">
    <property type="entry name" value="Homeodomain-like"/>
    <property type="match status" value="1"/>
</dbReference>
<comment type="caution">
    <text evidence="3">The sequence shown here is derived from an EMBL/GenBank/DDBJ whole genome shotgun (WGS) entry which is preliminary data.</text>
</comment>
<evidence type="ECO:0000313" key="3">
    <source>
        <dbReference type="EMBL" id="KAJ8070762.1"/>
    </source>
</evidence>
<evidence type="ECO:0000256" key="1">
    <source>
        <dbReference type="SAM" id="MobiDB-lite"/>
    </source>
</evidence>
<feature type="compositionally biased region" description="Polar residues" evidence="1">
    <location>
        <begin position="10"/>
        <end position="20"/>
    </location>
</feature>
<dbReference type="Proteomes" id="UP001152300">
    <property type="component" value="Unassembled WGS sequence"/>
</dbReference>
<feature type="region of interest" description="Disordered" evidence="1">
    <location>
        <begin position="1"/>
        <end position="26"/>
    </location>
</feature>
<feature type="domain" description="Myb-like" evidence="2">
    <location>
        <begin position="165"/>
        <end position="219"/>
    </location>
</feature>
<dbReference type="PROSITE" id="PS50090">
    <property type="entry name" value="MYB_LIKE"/>
    <property type="match status" value="1"/>
</dbReference>
<reference evidence="3" key="1">
    <citation type="submission" date="2022-11" db="EMBL/GenBank/DDBJ databases">
        <title>Genome Resource of Sclerotinia nivalis Strain SnTB1, a Plant Pathogen Isolated from American Ginseng.</title>
        <authorList>
            <person name="Fan S."/>
        </authorList>
    </citation>
    <scope>NUCLEOTIDE SEQUENCE</scope>
    <source>
        <strain evidence="3">SnTB1</strain>
    </source>
</reference>
<protein>
    <recommendedName>
        <fullName evidence="2">Myb-like domain-containing protein</fullName>
    </recommendedName>
</protein>
<accession>A0A9X0AXJ1</accession>
<evidence type="ECO:0000259" key="2">
    <source>
        <dbReference type="PROSITE" id="PS50090"/>
    </source>
</evidence>
<feature type="compositionally biased region" description="Basic and acidic residues" evidence="1">
    <location>
        <begin position="110"/>
        <end position="128"/>
    </location>
</feature>
<name>A0A9X0AXJ1_9HELO</name>
<gene>
    <name evidence="3" type="ORF">OCU04_001128</name>
</gene>
<dbReference type="AlphaFoldDB" id="A0A9X0AXJ1"/>